<reference evidence="2 3" key="1">
    <citation type="journal article" date="2016" name="Nat. Commun.">
        <title>Thousands of microbial genomes shed light on interconnected biogeochemical processes in an aquifer system.</title>
        <authorList>
            <person name="Anantharaman K."/>
            <person name="Brown C.T."/>
            <person name="Hug L.A."/>
            <person name="Sharon I."/>
            <person name="Castelle C.J."/>
            <person name="Probst A.J."/>
            <person name="Thomas B.C."/>
            <person name="Singh A."/>
            <person name="Wilkins M.J."/>
            <person name="Karaoz U."/>
            <person name="Brodie E.L."/>
            <person name="Williams K.H."/>
            <person name="Hubbard S.S."/>
            <person name="Banfield J.F."/>
        </authorList>
    </citation>
    <scope>NUCLEOTIDE SEQUENCE [LARGE SCALE GENOMIC DNA]</scope>
</reference>
<dbReference type="SMART" id="SM01321">
    <property type="entry name" value="Y1_Tnp"/>
    <property type="match status" value="1"/>
</dbReference>
<dbReference type="Gene3D" id="3.30.70.1290">
    <property type="entry name" value="Transposase IS200-like"/>
    <property type="match status" value="1"/>
</dbReference>
<proteinExistence type="predicted"/>
<dbReference type="SUPFAM" id="SSF143422">
    <property type="entry name" value="Transposase IS200-like"/>
    <property type="match status" value="1"/>
</dbReference>
<dbReference type="GO" id="GO:0006313">
    <property type="term" value="P:DNA transposition"/>
    <property type="evidence" value="ECO:0007669"/>
    <property type="project" value="InterPro"/>
</dbReference>
<evidence type="ECO:0000313" key="2">
    <source>
        <dbReference type="EMBL" id="OGL73178.1"/>
    </source>
</evidence>
<evidence type="ECO:0000259" key="1">
    <source>
        <dbReference type="SMART" id="SM01321"/>
    </source>
</evidence>
<dbReference type="EMBL" id="MGEA01000067">
    <property type="protein sequence ID" value="OGL73178.1"/>
    <property type="molecule type" value="Genomic_DNA"/>
</dbReference>
<dbReference type="Proteomes" id="UP000177088">
    <property type="component" value="Unassembled WGS sequence"/>
</dbReference>
<dbReference type="PANTHER" id="PTHR34322:SF2">
    <property type="entry name" value="TRANSPOSASE IS200-LIKE DOMAIN-CONTAINING PROTEIN"/>
    <property type="match status" value="1"/>
</dbReference>
<dbReference type="InterPro" id="IPR036515">
    <property type="entry name" value="Transposase_17_sf"/>
</dbReference>
<organism evidence="2 3">
    <name type="scientific">Candidatus Uhrbacteria bacterium RIFCSPHIGHO2_02_FULL_60_10</name>
    <dbReference type="NCBI Taxonomy" id="1802392"/>
    <lineage>
        <taxon>Bacteria</taxon>
        <taxon>Candidatus Uhriibacteriota</taxon>
    </lineage>
</organism>
<evidence type="ECO:0000313" key="3">
    <source>
        <dbReference type="Proteomes" id="UP000177088"/>
    </source>
</evidence>
<gene>
    <name evidence="2" type="ORF">A3C96_01635</name>
</gene>
<accession>A0A1F7U5S0</accession>
<sequence>MPSRPRHKVVLPGYCYHAYARGNNKRKVFRDDDDYRTYMSFFLEAKEMFNIKILFYCLMPNHLHFIFAAGKQGISKFLHRVQMLYTRYFVKKYDYVGTIWQGRPKTKPIESEEYLLACGQYIENNPVRAGLARRPKDWPHSSYRARCLGSNDRVLT</sequence>
<name>A0A1F7U5S0_9BACT</name>
<comment type="caution">
    <text evidence="2">The sequence shown here is derived from an EMBL/GenBank/DDBJ whole genome shotgun (WGS) entry which is preliminary data.</text>
</comment>
<dbReference type="Pfam" id="PF01797">
    <property type="entry name" value="Y1_Tnp"/>
    <property type="match status" value="1"/>
</dbReference>
<dbReference type="InterPro" id="IPR002686">
    <property type="entry name" value="Transposase_17"/>
</dbReference>
<dbReference type="PANTHER" id="PTHR34322">
    <property type="entry name" value="TRANSPOSASE, Y1_TNP DOMAIN-CONTAINING"/>
    <property type="match status" value="1"/>
</dbReference>
<dbReference type="GO" id="GO:0004803">
    <property type="term" value="F:transposase activity"/>
    <property type="evidence" value="ECO:0007669"/>
    <property type="project" value="InterPro"/>
</dbReference>
<dbReference type="GO" id="GO:0003677">
    <property type="term" value="F:DNA binding"/>
    <property type="evidence" value="ECO:0007669"/>
    <property type="project" value="InterPro"/>
</dbReference>
<protein>
    <recommendedName>
        <fullName evidence="1">Transposase IS200-like domain-containing protein</fullName>
    </recommendedName>
</protein>
<feature type="domain" description="Transposase IS200-like" evidence="1">
    <location>
        <begin position="11"/>
        <end position="125"/>
    </location>
</feature>
<dbReference type="AlphaFoldDB" id="A0A1F7U5S0"/>